<feature type="domain" description="G" evidence="1">
    <location>
        <begin position="6"/>
        <end position="68"/>
    </location>
</feature>
<protein>
    <recommendedName>
        <fullName evidence="1">G domain-containing protein</fullName>
    </recommendedName>
</protein>
<dbReference type="EMBL" id="KN822071">
    <property type="protein sequence ID" value="KIM59631.1"/>
    <property type="molecule type" value="Genomic_DNA"/>
</dbReference>
<evidence type="ECO:0000259" key="1">
    <source>
        <dbReference type="Pfam" id="PF01926"/>
    </source>
</evidence>
<sequence length="154" mass="17286">MPDVVILFMGPTGSGKSNFTNQLTGRKEKGATGLQPYTNDIREFVANTSKGRYVFVDTPAFDHPSRSDREPLRMIAASWLEEKYRNQVRLNGVIYTHRITDKCMSGLVCKSLDMFSRMCGDNAAKCVRLVTTMWDRVKDVNAAENGWKAISGNL</sequence>
<name>A0A0C3DUM5_9AGAM</name>
<dbReference type="SUPFAM" id="SSF52540">
    <property type="entry name" value="P-loop containing nucleoside triphosphate hydrolases"/>
    <property type="match status" value="1"/>
</dbReference>
<dbReference type="AlphaFoldDB" id="A0A0C3DUM5"/>
<accession>A0A0C3DUM5</accession>
<dbReference type="Gene3D" id="3.40.50.300">
    <property type="entry name" value="P-loop containing nucleotide triphosphate hydrolases"/>
    <property type="match status" value="1"/>
</dbReference>
<organism evidence="2 3">
    <name type="scientific">Scleroderma citrinum Foug A</name>
    <dbReference type="NCBI Taxonomy" id="1036808"/>
    <lineage>
        <taxon>Eukaryota</taxon>
        <taxon>Fungi</taxon>
        <taxon>Dikarya</taxon>
        <taxon>Basidiomycota</taxon>
        <taxon>Agaricomycotina</taxon>
        <taxon>Agaricomycetes</taxon>
        <taxon>Agaricomycetidae</taxon>
        <taxon>Boletales</taxon>
        <taxon>Sclerodermatineae</taxon>
        <taxon>Sclerodermataceae</taxon>
        <taxon>Scleroderma</taxon>
    </lineage>
</organism>
<reference evidence="3" key="2">
    <citation type="submission" date="2015-01" db="EMBL/GenBank/DDBJ databases">
        <title>Evolutionary Origins and Diversification of the Mycorrhizal Mutualists.</title>
        <authorList>
            <consortium name="DOE Joint Genome Institute"/>
            <consortium name="Mycorrhizal Genomics Consortium"/>
            <person name="Kohler A."/>
            <person name="Kuo A."/>
            <person name="Nagy L.G."/>
            <person name="Floudas D."/>
            <person name="Copeland A."/>
            <person name="Barry K.W."/>
            <person name="Cichocki N."/>
            <person name="Veneault-Fourrey C."/>
            <person name="LaButti K."/>
            <person name="Lindquist E.A."/>
            <person name="Lipzen A."/>
            <person name="Lundell T."/>
            <person name="Morin E."/>
            <person name="Murat C."/>
            <person name="Riley R."/>
            <person name="Ohm R."/>
            <person name="Sun H."/>
            <person name="Tunlid A."/>
            <person name="Henrissat B."/>
            <person name="Grigoriev I.V."/>
            <person name="Hibbett D.S."/>
            <person name="Martin F."/>
        </authorList>
    </citation>
    <scope>NUCLEOTIDE SEQUENCE [LARGE SCALE GENOMIC DNA]</scope>
    <source>
        <strain evidence="3">Foug A</strain>
    </source>
</reference>
<dbReference type="Proteomes" id="UP000053989">
    <property type="component" value="Unassembled WGS sequence"/>
</dbReference>
<evidence type="ECO:0000313" key="2">
    <source>
        <dbReference type="EMBL" id="KIM59631.1"/>
    </source>
</evidence>
<gene>
    <name evidence="2" type="ORF">SCLCIDRAFT_1217582</name>
</gene>
<dbReference type="OrthoDB" id="8954335at2759"/>
<dbReference type="HOGENOM" id="CLU_018003_0_1_1"/>
<dbReference type="GO" id="GO:0005525">
    <property type="term" value="F:GTP binding"/>
    <property type="evidence" value="ECO:0007669"/>
    <property type="project" value="InterPro"/>
</dbReference>
<dbReference type="Pfam" id="PF01926">
    <property type="entry name" value="MMR_HSR1"/>
    <property type="match status" value="1"/>
</dbReference>
<dbReference type="InterPro" id="IPR027417">
    <property type="entry name" value="P-loop_NTPase"/>
</dbReference>
<reference evidence="2 3" key="1">
    <citation type="submission" date="2014-04" db="EMBL/GenBank/DDBJ databases">
        <authorList>
            <consortium name="DOE Joint Genome Institute"/>
            <person name="Kuo A."/>
            <person name="Kohler A."/>
            <person name="Nagy L.G."/>
            <person name="Floudas D."/>
            <person name="Copeland A."/>
            <person name="Barry K.W."/>
            <person name="Cichocki N."/>
            <person name="Veneault-Fourrey C."/>
            <person name="LaButti K."/>
            <person name="Lindquist E.A."/>
            <person name="Lipzen A."/>
            <person name="Lundell T."/>
            <person name="Morin E."/>
            <person name="Murat C."/>
            <person name="Sun H."/>
            <person name="Tunlid A."/>
            <person name="Henrissat B."/>
            <person name="Grigoriev I.V."/>
            <person name="Hibbett D.S."/>
            <person name="Martin F."/>
            <person name="Nordberg H.P."/>
            <person name="Cantor M.N."/>
            <person name="Hua S.X."/>
        </authorList>
    </citation>
    <scope>NUCLEOTIDE SEQUENCE [LARGE SCALE GENOMIC DNA]</scope>
    <source>
        <strain evidence="2 3">Foug A</strain>
    </source>
</reference>
<dbReference type="InParanoid" id="A0A0C3DUM5"/>
<dbReference type="InterPro" id="IPR006073">
    <property type="entry name" value="GTP-bd"/>
</dbReference>
<evidence type="ECO:0000313" key="3">
    <source>
        <dbReference type="Proteomes" id="UP000053989"/>
    </source>
</evidence>
<keyword evidence="3" id="KW-1185">Reference proteome</keyword>
<proteinExistence type="predicted"/>
<dbReference type="STRING" id="1036808.A0A0C3DUM5"/>